<dbReference type="SUPFAM" id="SSF52980">
    <property type="entry name" value="Restriction endonuclease-like"/>
    <property type="match status" value="1"/>
</dbReference>
<name>A0A6J5N0E5_9CAUD</name>
<gene>
    <name evidence="2" type="ORF">UFOVP590_35</name>
    <name evidence="3" type="ORF">UFOVP685_49</name>
    <name evidence="4" type="ORF">UFOVP750_3</name>
</gene>
<feature type="domain" description="YqaJ viral recombinase" evidence="1">
    <location>
        <begin position="37"/>
        <end position="149"/>
    </location>
</feature>
<evidence type="ECO:0000313" key="2">
    <source>
        <dbReference type="EMBL" id="CAB4151777.1"/>
    </source>
</evidence>
<dbReference type="Pfam" id="PF09588">
    <property type="entry name" value="YqaJ"/>
    <property type="match status" value="1"/>
</dbReference>
<sequence>MIRNKLAKLIDAYQAHDEQEPRDYIGASSIGSDCLRQIWYQFTGKKAEAVPTKFVRAWAIGKKLEHLVVEWLIQAGVKVETSNFTYHAQDMPYFQGHFDGIMTWRKKRAILEIKTAKHASFNIFLKKGLQVWNPQYYAQIQSYMGMSGIHSTYIIVLDKDTSEISDELVLFDANYYEKLCDKARMIHGANVEPPRINGSALFFKCKMCKFNKVCHK</sequence>
<protein>
    <submittedName>
        <fullName evidence="2">Phage_rel_nuc, putative phage-type endonuclease</fullName>
    </submittedName>
</protein>
<keyword evidence="2" id="KW-0255">Endonuclease</keyword>
<dbReference type="InterPro" id="IPR019080">
    <property type="entry name" value="YqaJ_viral_recombinase"/>
</dbReference>
<organism evidence="2">
    <name type="scientific">uncultured Caudovirales phage</name>
    <dbReference type="NCBI Taxonomy" id="2100421"/>
    <lineage>
        <taxon>Viruses</taxon>
        <taxon>Duplodnaviria</taxon>
        <taxon>Heunggongvirae</taxon>
        <taxon>Uroviricota</taxon>
        <taxon>Caudoviricetes</taxon>
        <taxon>Peduoviridae</taxon>
        <taxon>Maltschvirus</taxon>
        <taxon>Maltschvirus maltsch</taxon>
    </lineage>
</organism>
<dbReference type="EMBL" id="LR796557">
    <property type="protein sequence ID" value="CAB4151777.1"/>
    <property type="molecule type" value="Genomic_DNA"/>
</dbReference>
<dbReference type="Gene3D" id="3.90.320.10">
    <property type="match status" value="1"/>
</dbReference>
<keyword evidence="2" id="KW-0540">Nuclease</keyword>
<dbReference type="EMBL" id="LR798345">
    <property type="protein sequence ID" value="CAB5225297.1"/>
    <property type="molecule type" value="Genomic_DNA"/>
</dbReference>
<proteinExistence type="predicted"/>
<accession>A0A6J5N0E5</accession>
<dbReference type="InterPro" id="IPR011335">
    <property type="entry name" value="Restrct_endonuc-II-like"/>
</dbReference>
<dbReference type="GO" id="GO:0004519">
    <property type="term" value="F:endonuclease activity"/>
    <property type="evidence" value="ECO:0007669"/>
    <property type="project" value="UniProtKB-KW"/>
</dbReference>
<evidence type="ECO:0000259" key="1">
    <source>
        <dbReference type="Pfam" id="PF09588"/>
    </source>
</evidence>
<keyword evidence="2" id="KW-0378">Hydrolase</keyword>
<dbReference type="EMBL" id="LR796656">
    <property type="protein sequence ID" value="CAB4157824.1"/>
    <property type="molecule type" value="Genomic_DNA"/>
</dbReference>
<dbReference type="InterPro" id="IPR011604">
    <property type="entry name" value="PDDEXK-like_dom_sf"/>
</dbReference>
<evidence type="ECO:0000313" key="3">
    <source>
        <dbReference type="EMBL" id="CAB4157824.1"/>
    </source>
</evidence>
<reference evidence="2" key="1">
    <citation type="submission" date="2020-04" db="EMBL/GenBank/DDBJ databases">
        <authorList>
            <person name="Chiriac C."/>
            <person name="Salcher M."/>
            <person name="Ghai R."/>
            <person name="Kavagutti S V."/>
        </authorList>
    </citation>
    <scope>NUCLEOTIDE SEQUENCE</scope>
</reference>
<evidence type="ECO:0000313" key="4">
    <source>
        <dbReference type="EMBL" id="CAB5225297.1"/>
    </source>
</evidence>